<keyword evidence="7" id="KW-0378">Hydrolase</keyword>
<dbReference type="CDD" id="cd06530">
    <property type="entry name" value="S26_SPase_I"/>
    <property type="match status" value="1"/>
</dbReference>
<comment type="subcellular location">
    <subcellularLocation>
        <location evidence="1">Membrane</location>
    </subcellularLocation>
</comment>
<dbReference type="GO" id="GO:0016020">
    <property type="term" value="C:membrane"/>
    <property type="evidence" value="ECO:0007669"/>
    <property type="project" value="UniProtKB-SubCell"/>
</dbReference>
<keyword evidence="4 6" id="KW-0472">Membrane</keyword>
<evidence type="ECO:0000256" key="5">
    <source>
        <dbReference type="SAM" id="MobiDB-lite"/>
    </source>
</evidence>
<keyword evidence="3 6" id="KW-1133">Transmembrane helix</keyword>
<evidence type="ECO:0000256" key="4">
    <source>
        <dbReference type="ARBA" id="ARBA00023136"/>
    </source>
</evidence>
<keyword evidence="2 6" id="KW-0812">Transmembrane</keyword>
<dbReference type="AlphaFoldDB" id="A0A9E7R1D6"/>
<feature type="region of interest" description="Disordered" evidence="5">
    <location>
        <begin position="352"/>
        <end position="385"/>
    </location>
</feature>
<dbReference type="GO" id="GO:0004252">
    <property type="term" value="F:serine-type endopeptidase activity"/>
    <property type="evidence" value="ECO:0007669"/>
    <property type="project" value="InterPro"/>
</dbReference>
<dbReference type="Proteomes" id="UP001057580">
    <property type="component" value="Chromosome"/>
</dbReference>
<dbReference type="KEGG" id="ssai:N0B31_16515"/>
<feature type="transmembrane region" description="Helical" evidence="6">
    <location>
        <begin position="153"/>
        <end position="171"/>
    </location>
</feature>
<dbReference type="SUPFAM" id="SSF51306">
    <property type="entry name" value="LexA/Signal peptidase"/>
    <property type="match status" value="1"/>
</dbReference>
<accession>A0A9E7R1D6</accession>
<name>A0A9E7R1D6_9EURY</name>
<feature type="transmembrane region" description="Helical" evidence="6">
    <location>
        <begin position="322"/>
        <end position="344"/>
    </location>
</feature>
<gene>
    <name evidence="7" type="ORF">N0B31_16515</name>
</gene>
<dbReference type="GeneID" id="74944059"/>
<evidence type="ECO:0000313" key="7">
    <source>
        <dbReference type="EMBL" id="UWM53728.1"/>
    </source>
</evidence>
<evidence type="ECO:0000256" key="6">
    <source>
        <dbReference type="SAM" id="Phobius"/>
    </source>
</evidence>
<evidence type="ECO:0000256" key="1">
    <source>
        <dbReference type="ARBA" id="ARBA00004370"/>
    </source>
</evidence>
<feature type="transmembrane region" description="Helical" evidence="6">
    <location>
        <begin position="192"/>
        <end position="212"/>
    </location>
</feature>
<dbReference type="GO" id="GO:0009003">
    <property type="term" value="F:signal peptidase activity"/>
    <property type="evidence" value="ECO:0007669"/>
    <property type="project" value="UniProtKB-EC"/>
</dbReference>
<evidence type="ECO:0000313" key="8">
    <source>
        <dbReference type="Proteomes" id="UP001057580"/>
    </source>
</evidence>
<dbReference type="GO" id="GO:0006465">
    <property type="term" value="P:signal peptide processing"/>
    <property type="evidence" value="ECO:0007669"/>
    <property type="project" value="InterPro"/>
</dbReference>
<protein>
    <submittedName>
        <fullName evidence="7">Signal peptidase I</fullName>
        <ecNumber evidence="7">3.4.21.89</ecNumber>
    </submittedName>
</protein>
<evidence type="ECO:0000256" key="3">
    <source>
        <dbReference type="ARBA" id="ARBA00022989"/>
    </source>
</evidence>
<dbReference type="EC" id="3.4.21.89" evidence="7"/>
<dbReference type="EMBL" id="CP104003">
    <property type="protein sequence ID" value="UWM53728.1"/>
    <property type="molecule type" value="Genomic_DNA"/>
</dbReference>
<reference evidence="7" key="1">
    <citation type="submission" date="2022-09" db="EMBL/GenBank/DDBJ databases">
        <title>Diverse halophilic archaea isolated from saline environments.</title>
        <authorList>
            <person name="Cui H.-L."/>
        </authorList>
    </citation>
    <scope>NUCLEOTIDE SEQUENCE</scope>
    <source>
        <strain evidence="7">ZS-35-S2</strain>
    </source>
</reference>
<dbReference type="RefSeq" id="WP_260592722.1">
    <property type="nucleotide sequence ID" value="NZ_CP104003.1"/>
</dbReference>
<dbReference type="InterPro" id="IPR036286">
    <property type="entry name" value="LexA/Signal_pep-like_sf"/>
</dbReference>
<sequence>MLVSVALSIVAGAVLGQPTVLGFVETGSMAPTLDPGDGFVAVPSDLTEIEEGDVITFHAEEIQGGGLTTHRVVGETDRGYVTRGDANPFTDQQGGEPPVRREQVVAEALQVGGSVVVVPHLGTAVEGVQGALGAVQRGAVGLFGTRALLGPQWLGYLFFGATLVYYLLGEYRDRNERGSRERSRGRDTGIDPRVLLLGFALVLAAAATAAMAGPAGPKEFGVVSAEFDSERPDVIRAGGSSDLPYQVPNSGVVPTVVFLEPREGVRVEPTEIVLGPHQVTEVTITLSAPLETGYYRRYVVEHRYLAVLPVPIIRSLHAVHPWLPVVVIDALIAGGFLAVTLPLIGRGRVRSRDRERPGRGWSADSAVGSAAEPGTGSSPRVERWV</sequence>
<dbReference type="InterPro" id="IPR001733">
    <property type="entry name" value="Peptidase_S26B"/>
</dbReference>
<dbReference type="InterPro" id="IPR019533">
    <property type="entry name" value="Peptidase_S26"/>
</dbReference>
<proteinExistence type="predicted"/>
<organism evidence="7 8">
    <name type="scientific">Salinirubellus salinus</name>
    <dbReference type="NCBI Taxonomy" id="1364945"/>
    <lineage>
        <taxon>Archaea</taxon>
        <taxon>Methanobacteriati</taxon>
        <taxon>Methanobacteriota</taxon>
        <taxon>Stenosarchaea group</taxon>
        <taxon>Halobacteria</taxon>
        <taxon>Halobacteriales</taxon>
        <taxon>Natronomonadaceae</taxon>
        <taxon>Salinirubellus</taxon>
    </lineage>
</organism>
<dbReference type="NCBIfam" id="TIGR02228">
    <property type="entry name" value="sigpep_I_arch"/>
    <property type="match status" value="1"/>
</dbReference>
<keyword evidence="8" id="KW-1185">Reference proteome</keyword>
<evidence type="ECO:0000256" key="2">
    <source>
        <dbReference type="ARBA" id="ARBA00022692"/>
    </source>
</evidence>